<dbReference type="GO" id="GO:0008410">
    <property type="term" value="F:CoA-transferase activity"/>
    <property type="evidence" value="ECO:0007669"/>
    <property type="project" value="TreeGrafter"/>
</dbReference>
<sequence>MALVRKDFDPSARGPLDGVRVLDLSRLVAGNMATHVLADFGADVIKVERPGRGDDLRHWRVEGQELFWKVYARNKRSIALDFKAPDGREALLRLVRGSQVLVENFVPGTLERMGLGPEALREINPALIVLRVSGWGQTGPYSQRPGFGTLVEAMSGYAYLNGFPENPPTLPPLAMADMIAGLYGAFATVTALRVAEREGRGQTIDLSLFEPIFSLISSEAAKVRVTGEPTERAGNQSTHTAPRNVYRCRDGRYVALSGSMQSMSDRIFETIGRPELKDDPRFLTNDERVRNRDELDAVIGGYIAGLDQAEALAIFETAGVTVGPVCSVADLFDHPFVTGRGAMIDLEDPDLGRLPMHDIIPRLDGTPGVHRRPAPKLGEHTAEILAEIGLAGTEVS</sequence>
<dbReference type="EMBL" id="FWZX01000010">
    <property type="protein sequence ID" value="SMF29201.1"/>
    <property type="molecule type" value="Genomic_DNA"/>
</dbReference>
<dbReference type="PANTHER" id="PTHR48207">
    <property type="entry name" value="SUCCINATE--HYDROXYMETHYLGLUTARATE COA-TRANSFERASE"/>
    <property type="match status" value="1"/>
</dbReference>
<dbReference type="PANTHER" id="PTHR48207:SF3">
    <property type="entry name" value="SUCCINATE--HYDROXYMETHYLGLUTARATE COA-TRANSFERASE"/>
    <property type="match status" value="1"/>
</dbReference>
<evidence type="ECO:0000256" key="1">
    <source>
        <dbReference type="ARBA" id="ARBA00022679"/>
    </source>
</evidence>
<dbReference type="InterPro" id="IPR050483">
    <property type="entry name" value="CoA-transferase_III_domain"/>
</dbReference>
<dbReference type="Gene3D" id="3.40.50.10540">
    <property type="entry name" value="Crotonobetainyl-coa:carnitine coa-transferase, domain 1"/>
    <property type="match status" value="1"/>
</dbReference>
<dbReference type="AlphaFoldDB" id="A0A1Y6BVC4"/>
<dbReference type="Proteomes" id="UP000192917">
    <property type="component" value="Unassembled WGS sequence"/>
</dbReference>
<name>A0A1Y6BVC4_9PROT</name>
<evidence type="ECO:0000313" key="3">
    <source>
        <dbReference type="Proteomes" id="UP000192917"/>
    </source>
</evidence>
<dbReference type="STRING" id="560819.SAMN05428998_11025"/>
<evidence type="ECO:0000313" key="2">
    <source>
        <dbReference type="EMBL" id="SMF29201.1"/>
    </source>
</evidence>
<protein>
    <submittedName>
        <fullName evidence="2">Crotonobetainyl-CoA:carnitine CoA-transferase CaiB</fullName>
    </submittedName>
</protein>
<reference evidence="2 3" key="1">
    <citation type="submission" date="2017-04" db="EMBL/GenBank/DDBJ databases">
        <authorList>
            <person name="Afonso C.L."/>
            <person name="Miller P.J."/>
            <person name="Scott M.A."/>
            <person name="Spackman E."/>
            <person name="Goraichik I."/>
            <person name="Dimitrov K.M."/>
            <person name="Suarez D.L."/>
            <person name="Swayne D.E."/>
        </authorList>
    </citation>
    <scope>NUCLEOTIDE SEQUENCE [LARGE SCALE GENOMIC DNA]</scope>
    <source>
        <strain evidence="2 3">USBA 355</strain>
    </source>
</reference>
<keyword evidence="1 2" id="KW-0808">Transferase</keyword>
<organism evidence="2 3">
    <name type="scientific">Tistlia consotensis USBA 355</name>
    <dbReference type="NCBI Taxonomy" id="560819"/>
    <lineage>
        <taxon>Bacteria</taxon>
        <taxon>Pseudomonadati</taxon>
        <taxon>Pseudomonadota</taxon>
        <taxon>Alphaproteobacteria</taxon>
        <taxon>Rhodospirillales</taxon>
        <taxon>Rhodovibrionaceae</taxon>
        <taxon>Tistlia</taxon>
    </lineage>
</organism>
<dbReference type="RefSeq" id="WP_085123251.1">
    <property type="nucleotide sequence ID" value="NZ_FWZX01000010.1"/>
</dbReference>
<keyword evidence="3" id="KW-1185">Reference proteome</keyword>
<proteinExistence type="predicted"/>
<dbReference type="InterPro" id="IPR023606">
    <property type="entry name" value="CoA-Trfase_III_dom_1_sf"/>
</dbReference>
<dbReference type="Pfam" id="PF02515">
    <property type="entry name" value="CoA_transf_3"/>
    <property type="match status" value="1"/>
</dbReference>
<dbReference type="Gene3D" id="3.30.1540.10">
    <property type="entry name" value="formyl-coa transferase, domain 3"/>
    <property type="match status" value="1"/>
</dbReference>
<gene>
    <name evidence="2" type="ORF">SAMN05428998_11025</name>
</gene>
<dbReference type="InterPro" id="IPR044855">
    <property type="entry name" value="CoA-Trfase_III_dom3_sf"/>
</dbReference>
<dbReference type="InterPro" id="IPR003673">
    <property type="entry name" value="CoA-Trfase_fam_III"/>
</dbReference>
<dbReference type="SUPFAM" id="SSF89796">
    <property type="entry name" value="CoA-transferase family III (CaiB/BaiF)"/>
    <property type="match status" value="1"/>
</dbReference>
<accession>A0A1Y6BVC4</accession>